<evidence type="ECO:0000256" key="1">
    <source>
        <dbReference type="SAM" id="MobiDB-lite"/>
    </source>
</evidence>
<gene>
    <name evidence="2" type="ORF">Q764_07305</name>
</gene>
<dbReference type="eggNOG" id="ENOG503373E">
    <property type="taxonomic scope" value="Bacteria"/>
</dbReference>
<evidence type="ECO:0000313" key="2">
    <source>
        <dbReference type="EMBL" id="KGO89569.1"/>
    </source>
</evidence>
<comment type="caution">
    <text evidence="2">The sequence shown here is derived from an EMBL/GenBank/DDBJ whole genome shotgun (WGS) entry which is preliminary data.</text>
</comment>
<feature type="compositionally biased region" description="Basic residues" evidence="1">
    <location>
        <begin position="43"/>
        <end position="52"/>
    </location>
</feature>
<dbReference type="Proteomes" id="UP000030121">
    <property type="component" value="Unassembled WGS sequence"/>
</dbReference>
<name>A0A0A2MBD1_9FLAO</name>
<dbReference type="RefSeq" id="WP_026979367.1">
    <property type="nucleotide sequence ID" value="NZ_AUCZ01000003.1"/>
</dbReference>
<proteinExistence type="predicted"/>
<sequence length="585" mass="68027">MHDNQPKKAGELFSYDLFGNIKLHPVRENTARTTHVPTTYHSRTNHVPRTRNSRTTFEPSTENSRPVYAIWPYITQEAFANTMDNYRLFIAAYNDQVELTNIETEKYNAAVRTAIASEPLTDVQKEFARIFKRKYASKRAKEYNELVEEFNTERGLTLEKKKIATVKYATEIVFQQMLHLYSSQLAAKTQIYMQLGITEPQPVKQFEVNSYHVTSLERNGVKSIDVCTETIRNHRSRLEEAGVLTEYTFLGHKRGVKMHINSQILSIFDAKTLNFVGAENQRVSPETSKEFGNTNDITRTIKKNIKIKENVENSSLDLGTAQAPEFLNSFLQEHRVQGEKISQGGAAENVKVSKQSSENLQSLILHDQELAEKLAAGEFNYHVPIDIRVLYAESRNGTMSRDDFQVLIIQEFMKCAARLYRSATPFAGSWKKAINFWMQNKLKAHNGLYHKELMVDKLQEYRWRLNHAHKWFAKSEVKTLYPGNYFDLTRTDAKEIGFEYTRKAWLKHKKYQEEVKAKEAEVNRTAKQRKERINHAKKFDLKLKQFLNNRITLNELIDYVHNNLPSNFRAKVSERLNQFSTKNLC</sequence>
<dbReference type="EMBL" id="JRLW01000008">
    <property type="protein sequence ID" value="KGO89569.1"/>
    <property type="molecule type" value="Genomic_DNA"/>
</dbReference>
<dbReference type="STRING" id="1121899.GCA_000430025_00580"/>
<protein>
    <submittedName>
        <fullName evidence="2">Uncharacterized protein</fullName>
    </submittedName>
</protein>
<accession>A0A0A2MBD1</accession>
<feature type="region of interest" description="Disordered" evidence="1">
    <location>
        <begin position="40"/>
        <end position="61"/>
    </location>
</feature>
<keyword evidence="3" id="KW-1185">Reference proteome</keyword>
<dbReference type="OrthoDB" id="1399304at2"/>
<evidence type="ECO:0000313" key="3">
    <source>
        <dbReference type="Proteomes" id="UP000030121"/>
    </source>
</evidence>
<organism evidence="2 3">
    <name type="scientific">Flavobacterium suncheonense GH29-5 = DSM 17707</name>
    <dbReference type="NCBI Taxonomy" id="1121899"/>
    <lineage>
        <taxon>Bacteria</taxon>
        <taxon>Pseudomonadati</taxon>
        <taxon>Bacteroidota</taxon>
        <taxon>Flavobacteriia</taxon>
        <taxon>Flavobacteriales</taxon>
        <taxon>Flavobacteriaceae</taxon>
        <taxon>Flavobacterium</taxon>
    </lineage>
</organism>
<reference evidence="2 3" key="1">
    <citation type="submission" date="2013-09" db="EMBL/GenBank/DDBJ databases">
        <authorList>
            <person name="Zeng Z."/>
            <person name="Chen C."/>
        </authorList>
    </citation>
    <scope>NUCLEOTIDE SEQUENCE [LARGE SCALE GENOMIC DNA]</scope>
    <source>
        <strain evidence="2 3">GH29-5</strain>
    </source>
</reference>
<dbReference type="AlphaFoldDB" id="A0A0A2MBD1"/>